<dbReference type="RefSeq" id="WP_203855300.1">
    <property type="nucleotide sequence ID" value="NZ_BAAAZQ010000003.1"/>
</dbReference>
<evidence type="ECO:0000313" key="4">
    <source>
        <dbReference type="Proteomes" id="UP000621500"/>
    </source>
</evidence>
<dbReference type="NCBIfam" id="TIGR03696">
    <property type="entry name" value="Rhs_assc_core"/>
    <property type="match status" value="1"/>
</dbReference>
<comment type="caution">
    <text evidence="3">The sequence shown here is derived from an EMBL/GenBank/DDBJ whole genome shotgun (WGS) entry which is preliminary data.</text>
</comment>
<evidence type="ECO:0000259" key="2">
    <source>
        <dbReference type="Pfam" id="PF25023"/>
    </source>
</evidence>
<gene>
    <name evidence="3" type="ORF">Pma05_01900</name>
</gene>
<dbReference type="PANTHER" id="PTHR32305:SF17">
    <property type="entry name" value="TRNA NUCLEASE WAPA"/>
    <property type="match status" value="1"/>
</dbReference>
<dbReference type="NCBIfam" id="TIGR01643">
    <property type="entry name" value="YD_repeat_2x"/>
    <property type="match status" value="1"/>
</dbReference>
<dbReference type="InterPro" id="IPR050708">
    <property type="entry name" value="T6SS_VgrG/RHS"/>
</dbReference>
<dbReference type="PANTHER" id="PTHR32305">
    <property type="match status" value="1"/>
</dbReference>
<keyword evidence="4" id="KW-1185">Reference proteome</keyword>
<accession>A0ABQ4EHC2</accession>
<protein>
    <submittedName>
        <fullName evidence="3">Type IV secretion protein Rhs</fullName>
    </submittedName>
</protein>
<keyword evidence="1" id="KW-0677">Repeat</keyword>
<dbReference type="InterPro" id="IPR022385">
    <property type="entry name" value="Rhs_assc_core"/>
</dbReference>
<name>A0ABQ4EHC2_9ACTN</name>
<feature type="domain" description="Teneurin-like YD-shell" evidence="2">
    <location>
        <begin position="1609"/>
        <end position="1805"/>
    </location>
</feature>
<evidence type="ECO:0000256" key="1">
    <source>
        <dbReference type="ARBA" id="ARBA00022737"/>
    </source>
</evidence>
<organism evidence="3 4">
    <name type="scientific">Plantactinospora mayteni</name>
    <dbReference type="NCBI Taxonomy" id="566021"/>
    <lineage>
        <taxon>Bacteria</taxon>
        <taxon>Bacillati</taxon>
        <taxon>Actinomycetota</taxon>
        <taxon>Actinomycetes</taxon>
        <taxon>Micromonosporales</taxon>
        <taxon>Micromonosporaceae</taxon>
        <taxon>Plantactinospora</taxon>
    </lineage>
</organism>
<dbReference type="Pfam" id="PF05593">
    <property type="entry name" value="RHS_repeat"/>
    <property type="match status" value="1"/>
</dbReference>
<dbReference type="InterPro" id="IPR031325">
    <property type="entry name" value="RHS_repeat"/>
</dbReference>
<evidence type="ECO:0000313" key="3">
    <source>
        <dbReference type="EMBL" id="GIG93617.1"/>
    </source>
</evidence>
<dbReference type="InterPro" id="IPR006530">
    <property type="entry name" value="YD"/>
</dbReference>
<dbReference type="Pfam" id="PF25023">
    <property type="entry name" value="TEN_YD-shell"/>
    <property type="match status" value="1"/>
</dbReference>
<reference evidence="3 4" key="1">
    <citation type="submission" date="2021-01" db="EMBL/GenBank/DDBJ databases">
        <title>Whole genome shotgun sequence of Plantactinospora mayteni NBRC 109088.</title>
        <authorList>
            <person name="Komaki H."/>
            <person name="Tamura T."/>
        </authorList>
    </citation>
    <scope>NUCLEOTIDE SEQUENCE [LARGE SCALE GENOMIC DNA]</scope>
    <source>
        <strain evidence="3 4">NBRC 109088</strain>
    </source>
</reference>
<sequence>MDHVVRRQLGLALATVMAASVVCGIPERAEAAPVDDLSLARERSAAVRPVSVPEAKPGLVEKLALRGTPAVSWPTPGNAEISLDTAGTAADASAAGNAYVQAGKLPVSVGAPKGIAARSATPGRVRVEMLPRRADGLLLRVNRADGVATAGQVGLEVDYSSFRDAYGADWATRLRLVAVPECALATPDLPECAGTPIATRNDGSGRLSGDVEVRATSGSGLYAVIAAASSGAGDFKATALSPSSTWSVGTSSGDFNWRYPMESVPGLSGPQPALELGYSSGGMDGRTSSTNNQPSWVGEGFAFEPGGYIERRYKSCGEDTSGGNNSGRKTGDLCWSTDSGRRGSFDNAVMVLGGRGGELIRDDATGQWKSRVDDGTKVELLTGGDNGDDNGEYWRITTPDGTQYYFGKHKLTRWESGDEVTNSVWTVPVFGNHSGEPCYKSTFDASYCDRAWKWNLDYVVDRNGNTMSLFYGTEKNNYARNITASKVSSYIRGGWLKRIDYGQRDGEVYAKPAVGRVLFTEADRCIPGTTCAASSPANWPDVPWDQACTSSTSCNNKFNPTFWTQKRLAAVTTQVWGGLAYRNVDSWTLIHSYPSPGDGTRAGMWLASVQHKGLVGGEASLPPISFEATQLANRVDGVDGIPPMNWMRVSGINLDSGGKITIGYSPKECAVPGNVPVPDSNTARCFPTRWTPEGLTAERLDWFNKYVVTEVTEVDRTTGLPPVITRIEYPNKPAWRFDEADGMVPDNKKSWSQWRGYDRVRVHKGPVNGPQSVTESLYFRGMDGDRTSAGGKKEVWITDSAGTRLRDSDQFANVPRENIRYTAGGAVHEKEITDPWLSAATATRTRSWGTTQAFRVEEGKVRQSQATGSGGWQNMGAENVYDADGTVQRSNDLNDVSNPDDDTCTRYWYTRNESVWIINLPYRIETVAANCDRTPVYPDDLISDVRHYYDGSGTLGAPPVRGEVTRTEGLSGWVNGAPTYVTTRRVGYDVHGREIEEYDARGARTTTAYTPATDGPVTQIDVTNALGHRLRTMYEPAWGEDTVVLDANDRRTEVRYDPLGRLAKVWLPGRATTQTPSAEYSYLVRTTGANAVTSRTLQPNGDYETEYELYDGLMRPRQTQEPAPGGGRILSDKVYDSRGLVVKENGPYYNDAPPGTDVVLADENMMPAQVRTVFDENERPTNIMLMVDGLEKWRTTHTYGVNRHDVDPPDGETPTTRITDAEGNLIELREYHGASPTGTYDATKYTYTNRGEIATVTDPAGNVWRYEYDLRGLRIRAEEPDRGATDVTYNDAGEIVTTRDARGSTIAHAYDILGRQTATFEGSLSGTKLTSRTYDTLPDGTPARGSQIAAARYVGTSAYISEVTGFDAAGRPTGTRVTIPASEGALAGRYESSQTYKVDGSSATVGLPAAGGLPAEQITTGYDSLGQAVTLSGASSYVTATEYTQFGELRQLTLSAGGAATRLGYEYEYGTHRLARAVVSRDAAPQRVADFVYGYDPAGNITSIADRAEKAEETQCFRYDHLRRLSEAWTPASGDCQAAPAAGGLGGPAPYWHSWTFDKIGNRLSETRTTPGGARTTSVYSYPAAGQARPHAVSRVTTTGPDGAAQVEEFGYDAAGNTASRRKGTDEQILTWDAEGRVSSITKAGATTSFLYDAGGTRLIRRDANGTTLYLGETELRLAPNSTVTGTRYYGFGGRTIAVRTSADNALNWLALDHHGTPEIAIDASSQNVKRRRHTPYGEVRGAAVAWPGEKAFVGGTADPGTGLVHLGAREYDPALGRFISVDPVTDHNEPQQANGYTYSNNNPVTYADPNGDRWAISTQHVKKMKVKSVTEKQPYWERTWVAFTSWEPVRWVIKIPFIGNLIKSAWRQVTKWVEQVKQLWRTITKKITEWVTEVRRIKTWIKDEVKKAWKKASPHINRMKRNIVNGARKAAGAASRGLAKAGAAMKPGGAGWKILKTGLALGAFIPLCSAICGLGAAAMTAVDMGVALGDGNIRTAGWEAAGLVTFGLGRGAQLAINSARRAQTAARAMPRDAPGRVDQLTRANARVANRERAAGEAEGKLVGTDAALFVKDAVSNGSEAIWGDKAKRLFDMH</sequence>
<dbReference type="EMBL" id="BONX01000002">
    <property type="protein sequence ID" value="GIG93617.1"/>
    <property type="molecule type" value="Genomic_DNA"/>
</dbReference>
<proteinExistence type="predicted"/>
<dbReference type="Gene3D" id="2.180.10.10">
    <property type="entry name" value="RHS repeat-associated core"/>
    <property type="match status" value="1"/>
</dbReference>
<dbReference type="Proteomes" id="UP000621500">
    <property type="component" value="Unassembled WGS sequence"/>
</dbReference>
<dbReference type="InterPro" id="IPR056823">
    <property type="entry name" value="TEN-like_YD-shell"/>
</dbReference>